<evidence type="ECO:0000256" key="2">
    <source>
        <dbReference type="ARBA" id="ARBA00022692"/>
    </source>
</evidence>
<dbReference type="PANTHER" id="PTHR19317">
    <property type="entry name" value="PRENYLATED RAB ACCEPTOR 1-RELATED"/>
    <property type="match status" value="1"/>
</dbReference>
<reference evidence="6 7" key="1">
    <citation type="submission" date="2018-12" db="EMBL/GenBank/DDBJ databases">
        <authorList>
            <person name="Tiukova I."/>
            <person name="Dainat J."/>
        </authorList>
    </citation>
    <scope>NUCLEOTIDE SEQUENCE [LARGE SCALE GENOMIC DNA]</scope>
</reference>
<evidence type="ECO:0000256" key="4">
    <source>
        <dbReference type="ARBA" id="ARBA00023136"/>
    </source>
</evidence>
<organism evidence="6 7">
    <name type="scientific">Brettanomyces naardenensis</name>
    <name type="common">Yeast</name>
    <dbReference type="NCBI Taxonomy" id="13370"/>
    <lineage>
        <taxon>Eukaryota</taxon>
        <taxon>Fungi</taxon>
        <taxon>Dikarya</taxon>
        <taxon>Ascomycota</taxon>
        <taxon>Saccharomycotina</taxon>
        <taxon>Pichiomycetes</taxon>
        <taxon>Pichiales</taxon>
        <taxon>Pichiaceae</taxon>
        <taxon>Brettanomyces</taxon>
    </lineage>
</organism>
<feature type="transmembrane region" description="Helical" evidence="5">
    <location>
        <begin position="119"/>
        <end position="142"/>
    </location>
</feature>
<accession>A0A448YRE3</accession>
<dbReference type="InParanoid" id="A0A448YRE3"/>
<dbReference type="Pfam" id="PF03208">
    <property type="entry name" value="PRA1"/>
    <property type="match status" value="1"/>
</dbReference>
<proteinExistence type="inferred from homology"/>
<comment type="subcellular location">
    <subcellularLocation>
        <location evidence="1 5">Membrane</location>
        <topology evidence="1 5">Multi-pass membrane protein</topology>
    </subcellularLocation>
</comment>
<dbReference type="EMBL" id="CAACVR010000045">
    <property type="protein sequence ID" value="VEU23483.1"/>
    <property type="molecule type" value="Genomic_DNA"/>
</dbReference>
<evidence type="ECO:0000256" key="5">
    <source>
        <dbReference type="RuleBase" id="RU363107"/>
    </source>
</evidence>
<evidence type="ECO:0000313" key="7">
    <source>
        <dbReference type="Proteomes" id="UP000290900"/>
    </source>
</evidence>
<dbReference type="Proteomes" id="UP000290900">
    <property type="component" value="Unassembled WGS sequence"/>
</dbReference>
<dbReference type="PANTHER" id="PTHR19317:SF0">
    <property type="entry name" value="PRENYLATED RAB ACCEPTOR PROTEIN 1"/>
    <property type="match status" value="1"/>
</dbReference>
<protein>
    <recommendedName>
        <fullName evidence="5">PRA1 family protein</fullName>
    </recommendedName>
</protein>
<feature type="transmembrane region" description="Helical" evidence="5">
    <location>
        <begin position="75"/>
        <end position="107"/>
    </location>
</feature>
<dbReference type="STRING" id="13370.A0A448YRE3"/>
<dbReference type="AlphaFoldDB" id="A0A448YRE3"/>
<evidence type="ECO:0000313" key="6">
    <source>
        <dbReference type="EMBL" id="VEU23483.1"/>
    </source>
</evidence>
<keyword evidence="4 5" id="KW-0472">Membrane</keyword>
<keyword evidence="2 5" id="KW-0812">Transmembrane</keyword>
<dbReference type="OrthoDB" id="63113at2759"/>
<comment type="similarity">
    <text evidence="5">Belongs to the PRA1 family.</text>
</comment>
<name>A0A448YRE3_BRENA</name>
<keyword evidence="7" id="KW-1185">Reference proteome</keyword>
<dbReference type="FunCoup" id="A0A448YRE3">
    <property type="interactions" value="274"/>
</dbReference>
<dbReference type="GO" id="GO:0016020">
    <property type="term" value="C:membrane"/>
    <property type="evidence" value="ECO:0007669"/>
    <property type="project" value="UniProtKB-SubCell"/>
</dbReference>
<sequence length="178" mass="19528">MSTLLAPFQNINLSSVTDALNTDNLRQSYVSLQGKFSSLKPPQEFFDVRRISRPADFSEIQQRVAYNLPYFQANYIAIVLLLSVYALLTNALLLFVILFGGLGAYGISRLNGGELSLPIGTLTTSQLYTGLLIITLPLGFLASPVSTMMWLIGSSAVTVFSHAALMEKPIETVFEEQV</sequence>
<evidence type="ECO:0000256" key="1">
    <source>
        <dbReference type="ARBA" id="ARBA00004141"/>
    </source>
</evidence>
<gene>
    <name evidence="6" type="ORF">BRENAR_LOCUS4213</name>
</gene>
<dbReference type="InterPro" id="IPR004895">
    <property type="entry name" value="Prenylated_rab_accept_PRA1"/>
</dbReference>
<keyword evidence="3 5" id="KW-1133">Transmembrane helix</keyword>
<evidence type="ECO:0000256" key="3">
    <source>
        <dbReference type="ARBA" id="ARBA00022989"/>
    </source>
</evidence>
<dbReference type="GO" id="GO:0005794">
    <property type="term" value="C:Golgi apparatus"/>
    <property type="evidence" value="ECO:0007669"/>
    <property type="project" value="TreeGrafter"/>
</dbReference>